<comment type="similarity">
    <text evidence="5">Belongs to the ABC-2 integral membrane protein family.</text>
</comment>
<evidence type="ECO:0000313" key="7">
    <source>
        <dbReference type="EMBL" id="QEC58311.1"/>
    </source>
</evidence>
<dbReference type="PRINTS" id="PR00164">
    <property type="entry name" value="ABC2TRNSPORT"/>
</dbReference>
<evidence type="ECO:0000256" key="5">
    <source>
        <dbReference type="RuleBase" id="RU361157"/>
    </source>
</evidence>
<dbReference type="GO" id="GO:0140359">
    <property type="term" value="F:ABC-type transporter activity"/>
    <property type="evidence" value="ECO:0007669"/>
    <property type="project" value="InterPro"/>
</dbReference>
<evidence type="ECO:0000256" key="1">
    <source>
        <dbReference type="ARBA" id="ARBA00004141"/>
    </source>
</evidence>
<evidence type="ECO:0000256" key="4">
    <source>
        <dbReference type="ARBA" id="ARBA00023136"/>
    </source>
</evidence>
<keyword evidence="5" id="KW-0813">Transport</keyword>
<dbReference type="PANTHER" id="PTHR43027">
    <property type="entry name" value="DOXORUBICIN RESISTANCE ABC TRANSPORTER PERMEASE PROTEIN DRRC-RELATED"/>
    <property type="match status" value="1"/>
</dbReference>
<evidence type="ECO:0000256" key="2">
    <source>
        <dbReference type="ARBA" id="ARBA00022692"/>
    </source>
</evidence>
<keyword evidence="8" id="KW-1185">Reference proteome</keyword>
<dbReference type="Proteomes" id="UP000321204">
    <property type="component" value="Chromosome"/>
</dbReference>
<name>A0A5B8UNQ5_9BACT</name>
<dbReference type="RefSeq" id="WP_146791537.1">
    <property type="nucleotide sequence ID" value="NZ_BAABIO010000003.1"/>
</dbReference>
<feature type="transmembrane region" description="Helical" evidence="5">
    <location>
        <begin position="28"/>
        <end position="51"/>
    </location>
</feature>
<evidence type="ECO:0000313" key="8">
    <source>
        <dbReference type="Proteomes" id="UP000321204"/>
    </source>
</evidence>
<evidence type="ECO:0000259" key="6">
    <source>
        <dbReference type="PROSITE" id="PS51012"/>
    </source>
</evidence>
<dbReference type="GO" id="GO:0043190">
    <property type="term" value="C:ATP-binding cassette (ABC) transporter complex"/>
    <property type="evidence" value="ECO:0007669"/>
    <property type="project" value="InterPro"/>
</dbReference>
<dbReference type="KEGG" id="fgg:FSB75_21175"/>
<dbReference type="PROSITE" id="PS51012">
    <property type="entry name" value="ABC_TM2"/>
    <property type="match status" value="1"/>
</dbReference>
<dbReference type="PANTHER" id="PTHR43027:SF2">
    <property type="entry name" value="TRANSPORT PERMEASE PROTEIN"/>
    <property type="match status" value="1"/>
</dbReference>
<sequence>MQQYSQLRAMLAVTKASLTATFRSPQSIFFSLFFPIVLIWIFGSLSGGGGIPTVDVAWEKGVDSSTVLYQQLEHNPALKFADPKKKDIEDELVKGRITAVIDVKQTPGAVPYVINLRTSSASQREMGQLLPVLKYEIDSLDRMFTTDRKTIANINTVKVPGRKYKMIDFFLPGMIGFSLIGSAVFGVAFLFFSLRETLVLKRMYATPISKGSIILGESFSKVLFQLLTVVVLIAFGYFMYHFTLANGIFTFFDMLLLSCLGLLVFMGFGFLISGISRNQNVIPIYANLFMFPQYFLSGTFFPKSALPEGLQPFLKFLPLTALNDSLRNVAFEGSSLWSCWPQILIMVVWGAAVYLVTAKFFRWE</sequence>
<proteinExistence type="inferred from homology"/>
<dbReference type="InterPro" id="IPR000412">
    <property type="entry name" value="ABC_2_transport"/>
</dbReference>
<comment type="subcellular location">
    <subcellularLocation>
        <location evidence="5">Cell membrane</location>
        <topology evidence="5">Multi-pass membrane protein</topology>
    </subcellularLocation>
    <subcellularLocation>
        <location evidence="1">Membrane</location>
        <topology evidence="1">Multi-pass membrane protein</topology>
    </subcellularLocation>
</comment>
<dbReference type="AlphaFoldDB" id="A0A5B8UNQ5"/>
<evidence type="ECO:0000256" key="3">
    <source>
        <dbReference type="ARBA" id="ARBA00022989"/>
    </source>
</evidence>
<protein>
    <recommendedName>
        <fullName evidence="5">Transport permease protein</fullName>
    </recommendedName>
</protein>
<gene>
    <name evidence="7" type="ORF">FSB75_21175</name>
</gene>
<dbReference type="OrthoDB" id="9778589at2"/>
<dbReference type="InterPro" id="IPR047817">
    <property type="entry name" value="ABC2_TM_bact-type"/>
</dbReference>
<feature type="domain" description="ABC transmembrane type-2" evidence="6">
    <location>
        <begin position="126"/>
        <end position="364"/>
    </location>
</feature>
<feature type="transmembrane region" description="Helical" evidence="5">
    <location>
        <begin position="169"/>
        <end position="194"/>
    </location>
</feature>
<organism evidence="7 8">
    <name type="scientific">Flavisolibacter ginsenosidimutans</name>
    <dbReference type="NCBI Taxonomy" id="661481"/>
    <lineage>
        <taxon>Bacteria</taxon>
        <taxon>Pseudomonadati</taxon>
        <taxon>Bacteroidota</taxon>
        <taxon>Chitinophagia</taxon>
        <taxon>Chitinophagales</taxon>
        <taxon>Chitinophagaceae</taxon>
        <taxon>Flavisolibacter</taxon>
    </lineage>
</organism>
<feature type="transmembrane region" description="Helical" evidence="5">
    <location>
        <begin position="343"/>
        <end position="361"/>
    </location>
</feature>
<keyword evidence="3 5" id="KW-1133">Transmembrane helix</keyword>
<keyword evidence="4 5" id="KW-0472">Membrane</keyword>
<feature type="transmembrane region" description="Helical" evidence="5">
    <location>
        <begin position="248"/>
        <end position="272"/>
    </location>
</feature>
<dbReference type="Pfam" id="PF12698">
    <property type="entry name" value="ABC2_membrane_3"/>
    <property type="match status" value="1"/>
</dbReference>
<reference evidence="7 8" key="1">
    <citation type="journal article" date="2015" name="Int. J. Syst. Evol. Microbiol.">
        <title>Flavisolibacter ginsenosidimutans sp. nov., with ginsenoside-converting activity isolated from soil used for cultivating ginseng.</title>
        <authorList>
            <person name="Zhao Y."/>
            <person name="Liu Q."/>
            <person name="Kang M.S."/>
            <person name="Jin F."/>
            <person name="Yu H."/>
            <person name="Im W.T."/>
        </authorList>
    </citation>
    <scope>NUCLEOTIDE SEQUENCE [LARGE SCALE GENOMIC DNA]</scope>
    <source>
        <strain evidence="7 8">Gsoil 636</strain>
    </source>
</reference>
<comment type="caution">
    <text evidence="5">Lacks conserved residue(s) required for the propagation of feature annotation.</text>
</comment>
<keyword evidence="5" id="KW-1003">Cell membrane</keyword>
<feature type="transmembrane region" description="Helical" evidence="5">
    <location>
        <begin position="222"/>
        <end position="242"/>
    </location>
</feature>
<accession>A0A5B8UNQ5</accession>
<dbReference type="EMBL" id="CP042433">
    <property type="protein sequence ID" value="QEC58311.1"/>
    <property type="molecule type" value="Genomic_DNA"/>
</dbReference>
<keyword evidence="2 5" id="KW-0812">Transmembrane</keyword>
<dbReference type="InterPro" id="IPR052902">
    <property type="entry name" value="ABC-2_transporter"/>
</dbReference>
<dbReference type="InterPro" id="IPR013525">
    <property type="entry name" value="ABC2_TM"/>
</dbReference>